<dbReference type="EMBL" id="KQ416651">
    <property type="protein sequence ID" value="KOF96014.1"/>
    <property type="molecule type" value="Genomic_DNA"/>
</dbReference>
<proteinExistence type="predicted"/>
<feature type="non-terminal residue" evidence="1">
    <location>
        <position position="77"/>
    </location>
</feature>
<accession>A0A0L8I3T1</accession>
<sequence length="77" mass="8487">LITASHLLYLECIKRLMKAMGIAAKTVLKLAVSCAAVVDLGRMSFSLFWISSHRCSMGFKSGLRADYSSVWTLCCQP</sequence>
<protein>
    <submittedName>
        <fullName evidence="1">Uncharacterized protein</fullName>
    </submittedName>
</protein>
<reference evidence="1" key="1">
    <citation type="submission" date="2015-07" db="EMBL/GenBank/DDBJ databases">
        <title>MeaNS - Measles Nucleotide Surveillance Program.</title>
        <authorList>
            <person name="Tran T."/>
            <person name="Druce J."/>
        </authorList>
    </citation>
    <scope>NUCLEOTIDE SEQUENCE</scope>
    <source>
        <strain evidence="1">UCB-OBI-ISO-001</strain>
        <tissue evidence="1">Gonad</tissue>
    </source>
</reference>
<organism evidence="1">
    <name type="scientific">Octopus bimaculoides</name>
    <name type="common">California two-spotted octopus</name>
    <dbReference type="NCBI Taxonomy" id="37653"/>
    <lineage>
        <taxon>Eukaryota</taxon>
        <taxon>Metazoa</taxon>
        <taxon>Spiralia</taxon>
        <taxon>Lophotrochozoa</taxon>
        <taxon>Mollusca</taxon>
        <taxon>Cephalopoda</taxon>
        <taxon>Coleoidea</taxon>
        <taxon>Octopodiformes</taxon>
        <taxon>Octopoda</taxon>
        <taxon>Incirrata</taxon>
        <taxon>Octopodidae</taxon>
        <taxon>Octopus</taxon>
    </lineage>
</organism>
<dbReference type="AlphaFoldDB" id="A0A0L8I3T1"/>
<feature type="non-terminal residue" evidence="1">
    <location>
        <position position="1"/>
    </location>
</feature>
<name>A0A0L8I3T1_OCTBM</name>
<evidence type="ECO:0000313" key="1">
    <source>
        <dbReference type="EMBL" id="KOF96014.1"/>
    </source>
</evidence>
<gene>
    <name evidence="1" type="ORF">OCBIM_22036619mg</name>
</gene>